<reference evidence="1 2" key="1">
    <citation type="journal article" date="2024" name="Nat. Commun.">
        <title>Phylogenomics reveals the evolutionary origins of lichenization in chlorophyte algae.</title>
        <authorList>
            <person name="Puginier C."/>
            <person name="Libourel C."/>
            <person name="Otte J."/>
            <person name="Skaloud P."/>
            <person name="Haon M."/>
            <person name="Grisel S."/>
            <person name="Petersen M."/>
            <person name="Berrin J.G."/>
            <person name="Delaux P.M."/>
            <person name="Dal Grande F."/>
            <person name="Keller J."/>
        </authorList>
    </citation>
    <scope>NUCLEOTIDE SEQUENCE [LARGE SCALE GENOMIC DNA]</scope>
    <source>
        <strain evidence="1 2">SAG 2145</strain>
    </source>
</reference>
<gene>
    <name evidence="1" type="ORF">WJX74_004525</name>
</gene>
<name>A0AAW1QCD3_9CHLO</name>
<dbReference type="AlphaFoldDB" id="A0AAW1QCD3"/>
<keyword evidence="2" id="KW-1185">Reference proteome</keyword>
<proteinExistence type="predicted"/>
<sequence length="379" mass="42946">MVEPEKGQADGVLQLQQSFTQLSIEENWATIILKSPRFFVKGSENLGGFGGQWYFHKGDQCDEASLEKTFRALRCYGFTEDKSALTFHFFHESSGQGSKGTARPQDGLFETFTQKSLQDPYLSCSMALSSEELAENRHPCFFWRAIPYERDFLIRMAPSLPPESAGVGAASSSPHPSLTDPLALVNATWAFEVFIDDGKTRWSAGPIYGAHSRRLMSNFHTQEHVITIKPAEPISFDALPQPKLRPKLSAAPAAWMSGGRWRGSMQEVIWDEEGEQYRTGWRPAVWRAPDPYNADHRLIRYEDAMYGYYPAKLRTLQPGRGRQVGSRFEVGGWMRNVNEFRRVILYYSPEGYAQSLTVEYYQPMTAEPAIPEEQPVNSS</sequence>
<protein>
    <submittedName>
        <fullName evidence="1">Uncharacterized protein</fullName>
    </submittedName>
</protein>
<organism evidence="1 2">
    <name type="scientific">Apatococcus lobatus</name>
    <dbReference type="NCBI Taxonomy" id="904363"/>
    <lineage>
        <taxon>Eukaryota</taxon>
        <taxon>Viridiplantae</taxon>
        <taxon>Chlorophyta</taxon>
        <taxon>core chlorophytes</taxon>
        <taxon>Trebouxiophyceae</taxon>
        <taxon>Chlorellales</taxon>
        <taxon>Chlorellaceae</taxon>
        <taxon>Apatococcus</taxon>
    </lineage>
</organism>
<dbReference type="Proteomes" id="UP001438707">
    <property type="component" value="Unassembled WGS sequence"/>
</dbReference>
<evidence type="ECO:0000313" key="1">
    <source>
        <dbReference type="EMBL" id="KAK9818813.1"/>
    </source>
</evidence>
<comment type="caution">
    <text evidence="1">The sequence shown here is derived from an EMBL/GenBank/DDBJ whole genome shotgun (WGS) entry which is preliminary data.</text>
</comment>
<accession>A0AAW1QCD3</accession>
<dbReference type="EMBL" id="JALJOS010000054">
    <property type="protein sequence ID" value="KAK9818813.1"/>
    <property type="molecule type" value="Genomic_DNA"/>
</dbReference>
<evidence type="ECO:0000313" key="2">
    <source>
        <dbReference type="Proteomes" id="UP001438707"/>
    </source>
</evidence>